<evidence type="ECO:0000313" key="5">
    <source>
        <dbReference type="Proteomes" id="UP000076643"/>
    </source>
</evidence>
<dbReference type="Gene3D" id="3.30.70.2260">
    <property type="match status" value="1"/>
</dbReference>
<protein>
    <submittedName>
        <fullName evidence="4">Uncharacterized protein</fullName>
    </submittedName>
</protein>
<dbReference type="InterPro" id="IPR048950">
    <property type="entry name" value="Ppx_GppA_C"/>
</dbReference>
<name>A0A166XJE5_9GAMM</name>
<dbReference type="GO" id="GO:0004309">
    <property type="term" value="F:exopolyphosphatase activity"/>
    <property type="evidence" value="ECO:0007669"/>
    <property type="project" value="TreeGrafter"/>
</dbReference>
<dbReference type="CDD" id="cd24053">
    <property type="entry name" value="ASKHA_NBD_EcPPX-GppA-like"/>
    <property type="match status" value="1"/>
</dbReference>
<gene>
    <name evidence="4" type="ORF">N475_11755</name>
</gene>
<dbReference type="Pfam" id="PF02541">
    <property type="entry name" value="Ppx-GppA"/>
    <property type="match status" value="1"/>
</dbReference>
<keyword evidence="1" id="KW-0378">Hydrolase</keyword>
<proteinExistence type="predicted"/>
<dbReference type="Proteomes" id="UP000076643">
    <property type="component" value="Unassembled WGS sequence"/>
</dbReference>
<sequence>MITLKNGKVVGLKMTKYPSFAAVDLGSNSFHLVVAREVDGRLQLLHKEKHRVYLAAGLDKDFILDADAIERALHALKQFAATLAGFDKKHVEVAATYTLRNCKNLRHFLKQAKLVFPYKINVISGQEEARLIYQGVANYVHDDNNRLVIDIGGGSTEIIIGKHHSHKHLTSRNVGCVTMSKLFFNDAKLTEKRFKKAIIHAEQNIEPITANYQKVGWQSSLGTSGTIKTLSAINDELFETRVLTLDSLRDIQAHFVSAGELDNVHIKALPEERKTSIAGGLAILIAAFNQLGLEQLEYCDYSLREGLLHELAQNDEFDIRTRTIDSFAEQYTVDAQHAKHICQTLTQFYKVAEPIWHLEEGDLAILKWAAYLHEVGIAINSSGIHKHSAYIVMNSQLPGFTQDQQLQLGALIRFHRKKIKAHDLNELVDIESQPRFARILTLLRLAILFHQKRQKTQVPKHEMLISKNNVTLKFENTWLEEHTLLAADLEQEQHYWKSLDIDLSISSLTGLA</sequence>
<dbReference type="SUPFAM" id="SSF53067">
    <property type="entry name" value="Actin-like ATPase domain"/>
    <property type="match status" value="2"/>
</dbReference>
<evidence type="ECO:0000259" key="2">
    <source>
        <dbReference type="Pfam" id="PF02541"/>
    </source>
</evidence>
<evidence type="ECO:0000313" key="4">
    <source>
        <dbReference type="EMBL" id="KZN40446.1"/>
    </source>
</evidence>
<organism evidence="4 5">
    <name type="scientific">Pseudoalteromonas luteoviolacea DSM 6061</name>
    <dbReference type="NCBI Taxonomy" id="1365250"/>
    <lineage>
        <taxon>Bacteria</taxon>
        <taxon>Pseudomonadati</taxon>
        <taxon>Pseudomonadota</taxon>
        <taxon>Gammaproteobacteria</taxon>
        <taxon>Alteromonadales</taxon>
        <taxon>Pseudoalteromonadaceae</taxon>
        <taxon>Pseudoalteromonas</taxon>
    </lineage>
</organism>
<dbReference type="InterPro" id="IPR003695">
    <property type="entry name" value="Ppx_GppA_N"/>
</dbReference>
<keyword evidence="5" id="KW-1185">Reference proteome</keyword>
<dbReference type="PANTHER" id="PTHR30005:SF14">
    <property type="entry name" value="EXOPOLYPHOSPHATASE"/>
    <property type="match status" value="1"/>
</dbReference>
<feature type="domain" description="Ppx/GppA phosphatase C-terminal" evidence="3">
    <location>
        <begin position="319"/>
        <end position="493"/>
    </location>
</feature>
<evidence type="ECO:0000259" key="3">
    <source>
        <dbReference type="Pfam" id="PF21447"/>
    </source>
</evidence>
<dbReference type="PANTHER" id="PTHR30005">
    <property type="entry name" value="EXOPOLYPHOSPHATASE"/>
    <property type="match status" value="1"/>
</dbReference>
<dbReference type="Pfam" id="PF21447">
    <property type="entry name" value="Ppx-GppA_III"/>
    <property type="match status" value="1"/>
</dbReference>
<dbReference type="InterPro" id="IPR030673">
    <property type="entry name" value="PyroPPase_GppA_Ppx"/>
</dbReference>
<evidence type="ECO:0000256" key="1">
    <source>
        <dbReference type="ARBA" id="ARBA00022801"/>
    </source>
</evidence>
<reference evidence="4 5" key="1">
    <citation type="submission" date="2013-07" db="EMBL/GenBank/DDBJ databases">
        <title>Comparative Genomic and Metabolomic Analysis of Twelve Strains of Pseudoalteromonas luteoviolacea.</title>
        <authorList>
            <person name="Vynne N.G."/>
            <person name="Mansson M."/>
            <person name="Gram L."/>
        </authorList>
    </citation>
    <scope>NUCLEOTIDE SEQUENCE [LARGE SCALE GENOMIC DNA]</scope>
    <source>
        <strain evidence="4 5">DSM 6061</strain>
    </source>
</reference>
<dbReference type="Gene3D" id="3.30.420.40">
    <property type="match status" value="1"/>
</dbReference>
<dbReference type="AlphaFoldDB" id="A0A166XJE5"/>
<accession>A0A166XJE5</accession>
<dbReference type="PATRIC" id="fig|1365250.3.peg.1580"/>
<dbReference type="PIRSF" id="PIRSF001267">
    <property type="entry name" value="Pyrophosphatase_GppA_Ppx"/>
    <property type="match status" value="1"/>
</dbReference>
<feature type="domain" description="Ppx/GppA phosphatase N-terminal" evidence="2">
    <location>
        <begin position="33"/>
        <end position="313"/>
    </location>
</feature>
<dbReference type="GO" id="GO:0006798">
    <property type="term" value="P:polyphosphate catabolic process"/>
    <property type="evidence" value="ECO:0007669"/>
    <property type="project" value="TreeGrafter"/>
</dbReference>
<dbReference type="InterPro" id="IPR050273">
    <property type="entry name" value="GppA/Ppx_hydrolase"/>
</dbReference>
<dbReference type="FunFam" id="3.30.420.40:FF:000023">
    <property type="entry name" value="Guanosine-5'-triphosphate,3'-diphosphate pyrophosphatase"/>
    <property type="match status" value="1"/>
</dbReference>
<dbReference type="InterPro" id="IPR043129">
    <property type="entry name" value="ATPase_NBD"/>
</dbReference>
<dbReference type="EMBL" id="AUYB01000095">
    <property type="protein sequence ID" value="KZN40446.1"/>
    <property type="molecule type" value="Genomic_DNA"/>
</dbReference>
<dbReference type="Gene3D" id="1.10.3210.10">
    <property type="entry name" value="Hypothetical protein af1432"/>
    <property type="match status" value="1"/>
</dbReference>
<comment type="caution">
    <text evidence="4">The sequence shown here is derived from an EMBL/GenBank/DDBJ whole genome shotgun (WGS) entry which is preliminary data.</text>
</comment>
<dbReference type="SUPFAM" id="SSF109604">
    <property type="entry name" value="HD-domain/PDEase-like"/>
    <property type="match status" value="1"/>
</dbReference>
<dbReference type="Gene3D" id="3.30.420.150">
    <property type="entry name" value="Exopolyphosphatase. Domain 2"/>
    <property type="match status" value="1"/>
</dbReference>